<dbReference type="InterPro" id="IPR003593">
    <property type="entry name" value="AAA+_ATPase"/>
</dbReference>
<dbReference type="EMBL" id="CP000733">
    <property type="protein sequence ID" value="ABS76656.1"/>
    <property type="molecule type" value="Genomic_DNA"/>
</dbReference>
<sequence length="401" mass="47042">MIDFLKQTFERLVEATDLSFKRYLYKSLQLSRLTGLVGPRGVGKTTLMLQYIKENLLKDRKVFYFSADSIYFQQSTLLEFINDLYNLEGHRIFFIDEIHKYPNWNQELKNLYDSFPDIKVMYSSSSMLELVKGSHDLSRRVKLYHLPGMSFREYLNFTQRENIEPIALSELLAHPINFNKMGRINAVMGHFKKYLARGYYPFVFEEPHTFYERVTRVIDKIIFEDIPSYFDLKTHNLPLFKRILSYLATIPPGEVNTNNIAKNLNVAHQTVFNYLTILESVGLIQMIYPFEGGNQYLRKPQKIFLHNTTLFYTLQQFVGETFYPGTLRELYFIQALRDANESVYYSKQADYRTKNRVFEIGGKNKTAKQIAHLDIPALLVKDDIVTASKQVIPLLFLGFAY</sequence>
<dbReference type="Pfam" id="PF13635">
    <property type="entry name" value="DUF4143"/>
    <property type="match status" value="1"/>
</dbReference>
<dbReference type="PANTHER" id="PTHR42990:SF1">
    <property type="entry name" value="AAA+ ATPASE DOMAIN-CONTAINING PROTEIN"/>
    <property type="match status" value="1"/>
</dbReference>
<dbReference type="InterPro" id="IPR027417">
    <property type="entry name" value="P-loop_NTPase"/>
</dbReference>
<evidence type="ECO:0000313" key="4">
    <source>
        <dbReference type="Proteomes" id="UP000008555"/>
    </source>
</evidence>
<dbReference type="RefSeq" id="WP_011996541.1">
    <property type="nucleotide sequence ID" value="NC_009727.1"/>
</dbReference>
<dbReference type="AlphaFoldDB" id="A9KDK8"/>
<dbReference type="SMART" id="SM00382">
    <property type="entry name" value="AAA"/>
    <property type="match status" value="1"/>
</dbReference>
<gene>
    <name evidence="3" type="ordered locus">CBUD_0359</name>
</gene>
<dbReference type="Proteomes" id="UP000008555">
    <property type="component" value="Chromosome"/>
</dbReference>
<reference evidence="3 4" key="1">
    <citation type="journal article" date="2009" name="Infect. Immun.">
        <title>Comparative genomics reveal extensive transposon-mediated genomic plasticity and diversity among potential effector proteins within the genus Coxiella.</title>
        <authorList>
            <person name="Beare P.A."/>
            <person name="Unsworth N."/>
            <person name="Andoh M."/>
            <person name="Voth D.E."/>
            <person name="Omsland A."/>
            <person name="Gilk S.D."/>
            <person name="Williams K.P."/>
            <person name="Sobral B.W."/>
            <person name="Kupko J.J.III."/>
            <person name="Porcella S.F."/>
            <person name="Samuel J.E."/>
            <person name="Heinzen R.A."/>
        </authorList>
    </citation>
    <scope>NUCLEOTIDE SEQUENCE [LARGE SCALE GENOMIC DNA]</scope>
    <source>
        <strain evidence="3 4">Dugway 5J108-111</strain>
    </source>
</reference>
<dbReference type="InterPro" id="IPR041682">
    <property type="entry name" value="AAA_14"/>
</dbReference>
<name>A9KDK8_COXBN</name>
<dbReference type="SUPFAM" id="SSF52540">
    <property type="entry name" value="P-loop containing nucleoside triphosphate hydrolases"/>
    <property type="match status" value="1"/>
</dbReference>
<keyword evidence="1" id="KW-0238">DNA-binding</keyword>
<accession>A9KDK8</accession>
<dbReference type="PANTHER" id="PTHR42990">
    <property type="entry name" value="ATPASE"/>
    <property type="match status" value="1"/>
</dbReference>
<dbReference type="Pfam" id="PF13173">
    <property type="entry name" value="AAA_14"/>
    <property type="match status" value="1"/>
</dbReference>
<dbReference type="InterPro" id="IPR025420">
    <property type="entry name" value="DUF4143"/>
</dbReference>
<dbReference type="KEGG" id="cbd:CBUD_0359"/>
<dbReference type="CDD" id="cd00009">
    <property type="entry name" value="AAA"/>
    <property type="match status" value="1"/>
</dbReference>
<protein>
    <submittedName>
        <fullName evidence="3">ATPase</fullName>
    </submittedName>
</protein>
<dbReference type="Gene3D" id="3.40.50.300">
    <property type="entry name" value="P-loop containing nucleotide triphosphate hydrolases"/>
    <property type="match status" value="1"/>
</dbReference>
<organism evidence="3 4">
    <name type="scientific">Coxiella burnetii (strain Dugway 5J108-111)</name>
    <dbReference type="NCBI Taxonomy" id="434922"/>
    <lineage>
        <taxon>Bacteria</taxon>
        <taxon>Pseudomonadati</taxon>
        <taxon>Pseudomonadota</taxon>
        <taxon>Gammaproteobacteria</taxon>
        <taxon>Legionellales</taxon>
        <taxon>Coxiellaceae</taxon>
        <taxon>Coxiella</taxon>
    </lineage>
</organism>
<dbReference type="GO" id="GO:0003677">
    <property type="term" value="F:DNA binding"/>
    <property type="evidence" value="ECO:0007669"/>
    <property type="project" value="UniProtKB-KW"/>
</dbReference>
<evidence type="ECO:0000256" key="1">
    <source>
        <dbReference type="ARBA" id="ARBA00023125"/>
    </source>
</evidence>
<dbReference type="HOGENOM" id="CLU_058017_0_0_6"/>
<proteinExistence type="predicted"/>
<feature type="domain" description="AAA+ ATPase" evidence="2">
    <location>
        <begin position="30"/>
        <end position="148"/>
    </location>
</feature>
<dbReference type="InterPro" id="IPR036390">
    <property type="entry name" value="WH_DNA-bd_sf"/>
</dbReference>
<evidence type="ECO:0000313" key="3">
    <source>
        <dbReference type="EMBL" id="ABS76656.1"/>
    </source>
</evidence>
<dbReference type="SUPFAM" id="SSF46785">
    <property type="entry name" value="Winged helix' DNA-binding domain"/>
    <property type="match status" value="1"/>
</dbReference>
<evidence type="ECO:0000259" key="2">
    <source>
        <dbReference type="SMART" id="SM00382"/>
    </source>
</evidence>